<evidence type="ECO:0000256" key="3">
    <source>
        <dbReference type="ARBA" id="ARBA00022729"/>
    </source>
</evidence>
<dbReference type="Gene3D" id="2.60.40.10">
    <property type="entry name" value="Immunoglobulins"/>
    <property type="match status" value="3"/>
</dbReference>
<evidence type="ECO:0000256" key="6">
    <source>
        <dbReference type="SAM" id="SignalP"/>
    </source>
</evidence>
<organism evidence="7 8">
    <name type="scientific">Lentzea alba</name>
    <dbReference type="NCBI Taxonomy" id="2714351"/>
    <lineage>
        <taxon>Bacteria</taxon>
        <taxon>Bacillati</taxon>
        <taxon>Actinomycetota</taxon>
        <taxon>Actinomycetes</taxon>
        <taxon>Pseudonocardiales</taxon>
        <taxon>Pseudonocardiaceae</taxon>
        <taxon>Lentzea</taxon>
    </lineage>
</organism>
<accession>A0A7C9VZF1</accession>
<evidence type="ECO:0000256" key="1">
    <source>
        <dbReference type="ARBA" id="ARBA00007257"/>
    </source>
</evidence>
<dbReference type="SUPFAM" id="SSF117074">
    <property type="entry name" value="Hypothetical protein PA1324"/>
    <property type="match status" value="2"/>
</dbReference>
<evidence type="ECO:0008006" key="9">
    <source>
        <dbReference type="Google" id="ProtNLM"/>
    </source>
</evidence>
<evidence type="ECO:0000313" key="8">
    <source>
        <dbReference type="Proteomes" id="UP000481360"/>
    </source>
</evidence>
<dbReference type="RefSeq" id="WP_166048326.1">
    <property type="nucleotide sequence ID" value="NZ_JAAMPJ010000006.1"/>
</dbReference>
<evidence type="ECO:0000256" key="5">
    <source>
        <dbReference type="SAM" id="Phobius"/>
    </source>
</evidence>
<keyword evidence="8" id="KW-1185">Reference proteome</keyword>
<dbReference type="GO" id="GO:0005975">
    <property type="term" value="P:carbohydrate metabolic process"/>
    <property type="evidence" value="ECO:0007669"/>
    <property type="project" value="UniProtKB-ARBA"/>
</dbReference>
<feature type="region of interest" description="Disordered" evidence="4">
    <location>
        <begin position="993"/>
        <end position="1022"/>
    </location>
</feature>
<name>A0A7C9VZF1_9PSEU</name>
<keyword evidence="5" id="KW-0812">Transmembrane</keyword>
<dbReference type="Proteomes" id="UP000481360">
    <property type="component" value="Unassembled WGS sequence"/>
</dbReference>
<feature type="compositionally biased region" description="Low complexity" evidence="4">
    <location>
        <begin position="31"/>
        <end position="50"/>
    </location>
</feature>
<comment type="similarity">
    <text evidence="1">Belongs to the serine-aspartate repeat-containing protein (SDr) family.</text>
</comment>
<keyword evidence="2" id="KW-0964">Secreted</keyword>
<dbReference type="AlphaFoldDB" id="A0A7C9VZF1"/>
<feature type="region of interest" description="Disordered" evidence="4">
    <location>
        <begin position="31"/>
        <end position="129"/>
    </location>
</feature>
<keyword evidence="5" id="KW-1133">Transmembrane helix</keyword>
<dbReference type="InterPro" id="IPR013783">
    <property type="entry name" value="Ig-like_fold"/>
</dbReference>
<dbReference type="PANTHER" id="PTHR36108">
    <property type="entry name" value="COLOSSIN-B-RELATED"/>
    <property type="match status" value="1"/>
</dbReference>
<reference evidence="7 8" key="1">
    <citation type="submission" date="2020-03" db="EMBL/GenBank/DDBJ databases">
        <title>Isolation and identification of active actinomycetes.</title>
        <authorList>
            <person name="Sun X."/>
        </authorList>
    </citation>
    <scope>NUCLEOTIDE SEQUENCE [LARGE SCALE GENOMIC DNA]</scope>
    <source>
        <strain evidence="7 8">NEAU-D13</strain>
    </source>
</reference>
<keyword evidence="3 6" id="KW-0732">Signal</keyword>
<evidence type="ECO:0000256" key="2">
    <source>
        <dbReference type="ARBA" id="ARBA00022525"/>
    </source>
</evidence>
<comment type="caution">
    <text evidence="7">The sequence shown here is derived from an EMBL/GenBank/DDBJ whole genome shotgun (WGS) entry which is preliminary data.</text>
</comment>
<gene>
    <name evidence="7" type="ORF">G7043_22060</name>
</gene>
<keyword evidence="5" id="KW-0472">Membrane</keyword>
<dbReference type="SUPFAM" id="SSF49478">
    <property type="entry name" value="Cna protein B-type domain"/>
    <property type="match status" value="1"/>
</dbReference>
<sequence length="1060" mass="111635">MSERSVSRALLRIGALATAAVLAFGTATTGAFAQEPETPTSTVEPTQPETPAQPPTTEPSTPPSTSEEPAPPSTTDPAPPTSTEPGTPSAPVEPSTPTTPSTPVEPSTPDTRPEQDGKLAQLPANVPPPDLAVQVQSDKAEYLPGEDINVTVTVTNKSETVAANVRFGHVIQSAWLAKGADELSSRPSIAKGQPKVIRLVLRPSNLSLPSVPFQFRATVDGVADPTPGDNGTDMYFNVRQLRGDVSGVVYSDKNGNGAFDAGEGLANSWISTRGGTPSETRSSFTDANGAFKMWTLPAGAHKVWSVDWLNQYVVQPGFADFVVENGKETKIMVPVASPVKTTLTAALAFDKRSYAPTDEVGLDITLKNSGSQALTGVVAVCESYNSQYLTSAGWGALAPNGAGVTVPAGGELKVRATDSVPKGLNFTTFYASCSFGNAGANNSGYAYAGTAYAQVHGIFGRVFGKVVNAENNEPVRNTPVSVLDAVTRRPLKDARTWEDGSLSVWDVPVGKVVFVVAGKWAPKDGKEFTADIVADTENSADLQVVPSDVDVPAPAAHKPDFTVTAKFDRDAYDMGEPMSMHVTVKNVGTGYDADVSLSTEWSSDMNEFEFDKSQLGEFADSKSVRLWPGESRELTLVGRAPFYLRDNKVSLKLKTTSFQDQNPENNTSAAVTTVNFLKGDAVIVLYGDRNANGKRDAGEELADTQVTVSGGSNPNIWRDGKTDASGRASFKDLPVGVLKVWAYYNDGWVRHETAELTVSADVESVLEVGAVRPLSDKLPASIRFAKREYAPGERYEAAITITNNTGADLPAVKAFCSGPGEPGEIHNSEASWGPLAADGAGVSVPNGQSKVFHVSGAQPEEAARIGYAIVGCNIAPDPSDPGAADATDVFRVPGQRADAIGELLKDDPNGGQEDLPVAGQTLVLLDTISKKVVTRTITGADGKFKVFNLPVGRYDVVAPGPWQIEYRRMNPYFHVRVGSETWEQTLFLVPGPEVGDPGYPLPEDQTPGTNVPPVAGSAGGGSGDALAKTGASVLGLGLIGALLVAFGLGASVMGRRRQTA</sequence>
<evidence type="ECO:0000313" key="7">
    <source>
        <dbReference type="EMBL" id="NGY61617.1"/>
    </source>
</evidence>
<proteinExistence type="inferred from homology"/>
<feature type="compositionally biased region" description="Low complexity" evidence="4">
    <location>
        <begin position="83"/>
        <end position="109"/>
    </location>
</feature>
<dbReference type="PANTHER" id="PTHR36108:SF13">
    <property type="entry name" value="COLOSSIN-B-RELATED"/>
    <property type="match status" value="1"/>
</dbReference>
<evidence type="ECO:0000256" key="4">
    <source>
        <dbReference type="SAM" id="MobiDB-lite"/>
    </source>
</evidence>
<feature type="compositionally biased region" description="Pro residues" evidence="4">
    <location>
        <begin position="51"/>
        <end position="62"/>
    </location>
</feature>
<dbReference type="EMBL" id="JAAMPJ010000006">
    <property type="protein sequence ID" value="NGY61617.1"/>
    <property type="molecule type" value="Genomic_DNA"/>
</dbReference>
<dbReference type="PRINTS" id="PR01217">
    <property type="entry name" value="PRICHEXTENSN"/>
</dbReference>
<feature type="signal peptide" evidence="6">
    <location>
        <begin position="1"/>
        <end position="33"/>
    </location>
</feature>
<feature type="chain" id="PRO_5029017998" description="SD-repeat containing protein B domain-containing protein" evidence="6">
    <location>
        <begin position="34"/>
        <end position="1060"/>
    </location>
</feature>
<feature type="transmembrane region" description="Helical" evidence="5">
    <location>
        <begin position="1033"/>
        <end position="1054"/>
    </location>
</feature>
<protein>
    <recommendedName>
        <fullName evidence="9">SD-repeat containing protein B domain-containing protein</fullName>
    </recommendedName>
</protein>
<feature type="compositionally biased region" description="Pro residues" evidence="4">
    <location>
        <begin position="69"/>
        <end position="82"/>
    </location>
</feature>